<dbReference type="STRING" id="1817813.A2008_11200"/>
<sequence>MSITLEIEVLDKGRFKILKLKGRIDANRSLRLNEAINEIIRGGSYDLVLDAAEVDYISSAGVRVLLMAYKELGKLGGSFALYRPGESVTSIINMMGLSSLFDCSKFENEINGAPANAGSSAGAAAPQYGNVNGLDINVLFKSDSSATVKISGDISRIAGFSYSKKDVRGLPNSYKTISFGLGALGTDAGSTAERAGEFISVRGFAAYMPSDGPKKADYMMADGNFMPGLSCFYCASCECDFSSAFTFKSATAGAPVKMSDIIKTAHSVSNCDNILIVLTGEINGLVGVSLAAPPVSACEKKTGDDPFEFPQIKENFNITSEPAYNGHIALCAGLSCAKPDSGSAAAQFLRPLASGSLLTGHFHAAVFDFTPLKKNCIDPAEHIAALYEKGAPESVLHLINDWRAGSGAGETEFMSGTCWITNVFKYETDTVTNAGAARSPESVPEPAGKESR</sequence>
<evidence type="ECO:0000259" key="3">
    <source>
        <dbReference type="PROSITE" id="PS50801"/>
    </source>
</evidence>
<dbReference type="InterPro" id="IPR003658">
    <property type="entry name" value="Anti-sigma_ant"/>
</dbReference>
<dbReference type="InterPro" id="IPR036513">
    <property type="entry name" value="STAS_dom_sf"/>
</dbReference>
<dbReference type="Gene3D" id="3.30.750.24">
    <property type="entry name" value="STAS domain"/>
    <property type="match status" value="1"/>
</dbReference>
<name>A0A1F7X0W2_9BACT</name>
<protein>
    <recommendedName>
        <fullName evidence="2">Anti-sigma factor antagonist</fullName>
    </recommendedName>
</protein>
<dbReference type="AlphaFoldDB" id="A0A1F7X0W2"/>
<dbReference type="Pfam" id="PF01740">
    <property type="entry name" value="STAS"/>
    <property type="match status" value="1"/>
</dbReference>
<reference evidence="4 5" key="1">
    <citation type="journal article" date="2016" name="Nat. Commun.">
        <title>Thousands of microbial genomes shed light on interconnected biogeochemical processes in an aquifer system.</title>
        <authorList>
            <person name="Anantharaman K."/>
            <person name="Brown C.T."/>
            <person name="Hug L.A."/>
            <person name="Sharon I."/>
            <person name="Castelle C.J."/>
            <person name="Probst A.J."/>
            <person name="Thomas B.C."/>
            <person name="Singh A."/>
            <person name="Wilkins M.J."/>
            <person name="Karaoz U."/>
            <person name="Brodie E.L."/>
            <person name="Williams K.H."/>
            <person name="Hubbard S.S."/>
            <person name="Banfield J.F."/>
        </authorList>
    </citation>
    <scope>NUCLEOTIDE SEQUENCE [LARGE SCALE GENOMIC DNA]</scope>
</reference>
<dbReference type="SUPFAM" id="SSF52091">
    <property type="entry name" value="SpoIIaa-like"/>
    <property type="match status" value="1"/>
</dbReference>
<dbReference type="Proteomes" id="UP000178735">
    <property type="component" value="Unassembled WGS sequence"/>
</dbReference>
<comment type="similarity">
    <text evidence="1 2">Belongs to the anti-sigma-factor antagonist family.</text>
</comment>
<evidence type="ECO:0000313" key="5">
    <source>
        <dbReference type="Proteomes" id="UP000178735"/>
    </source>
</evidence>
<evidence type="ECO:0000313" key="4">
    <source>
        <dbReference type="EMBL" id="OGM08710.1"/>
    </source>
</evidence>
<dbReference type="CDD" id="cd07043">
    <property type="entry name" value="STAS_anti-anti-sigma_factors"/>
    <property type="match status" value="1"/>
</dbReference>
<dbReference type="NCBIfam" id="TIGR00377">
    <property type="entry name" value="ant_ant_sig"/>
    <property type="match status" value="1"/>
</dbReference>
<organism evidence="4 5">
    <name type="scientific">Candidatus Wallbacteria bacterium GWC2_49_35</name>
    <dbReference type="NCBI Taxonomy" id="1817813"/>
    <lineage>
        <taxon>Bacteria</taxon>
        <taxon>Candidatus Walliibacteriota</taxon>
    </lineage>
</organism>
<evidence type="ECO:0000256" key="2">
    <source>
        <dbReference type="RuleBase" id="RU003749"/>
    </source>
</evidence>
<gene>
    <name evidence="4" type="ORF">A2008_11200</name>
</gene>
<dbReference type="GO" id="GO:0043856">
    <property type="term" value="F:anti-sigma factor antagonist activity"/>
    <property type="evidence" value="ECO:0007669"/>
    <property type="project" value="InterPro"/>
</dbReference>
<dbReference type="InterPro" id="IPR002645">
    <property type="entry name" value="STAS_dom"/>
</dbReference>
<proteinExistence type="inferred from homology"/>
<dbReference type="PANTHER" id="PTHR33495">
    <property type="entry name" value="ANTI-SIGMA FACTOR ANTAGONIST TM_1081-RELATED-RELATED"/>
    <property type="match status" value="1"/>
</dbReference>
<dbReference type="PROSITE" id="PS50801">
    <property type="entry name" value="STAS"/>
    <property type="match status" value="1"/>
</dbReference>
<feature type="domain" description="STAS" evidence="3">
    <location>
        <begin position="5"/>
        <end position="117"/>
    </location>
</feature>
<dbReference type="EMBL" id="MGFH01000005">
    <property type="protein sequence ID" value="OGM08710.1"/>
    <property type="molecule type" value="Genomic_DNA"/>
</dbReference>
<dbReference type="PANTHER" id="PTHR33495:SF14">
    <property type="entry name" value="ANTI-SIGMA FACTOR ANTAGONIST"/>
    <property type="match status" value="1"/>
</dbReference>
<comment type="caution">
    <text evidence="4">The sequence shown here is derived from an EMBL/GenBank/DDBJ whole genome shotgun (WGS) entry which is preliminary data.</text>
</comment>
<evidence type="ECO:0000256" key="1">
    <source>
        <dbReference type="ARBA" id="ARBA00009013"/>
    </source>
</evidence>
<accession>A0A1F7X0W2</accession>